<comment type="caution">
    <text evidence="5">The sequence shown here is derived from an EMBL/GenBank/DDBJ whole genome shotgun (WGS) entry which is preliminary data.</text>
</comment>
<keyword evidence="1" id="KW-0813">Transport</keyword>
<dbReference type="InterPro" id="IPR017871">
    <property type="entry name" value="ABC_transporter-like_CS"/>
</dbReference>
<sequence length="274" mass="30366">MSVHVTGVTKRFRSGSRSHLALDDVTLVMPHGEITGIVGESGSGKSTLARCLVGIEQIDAGRIDYDGSPLQPFLSRRHRYDARVQLIFQNPMSSLNPRMTAGQLIEEGVRRVPRARSADWRRSRVSELLEMVGLDATDAKRYPHSFSGGQRQRIAIARAMSVEPEVLICDEPVSALDVSVQAQVLNVLRDLQRQSGITIVLISHDLAVVRHLCSRVAVMFGGRVVEQGPTEAVFDSPVHDYTRSLLDAVAVPDPRRERAKLAEFGEYREFRQSG</sequence>
<dbReference type="SUPFAM" id="SSF52540">
    <property type="entry name" value="P-loop containing nucleoside triphosphate hydrolases"/>
    <property type="match status" value="1"/>
</dbReference>
<dbReference type="GO" id="GO:0005524">
    <property type="term" value="F:ATP binding"/>
    <property type="evidence" value="ECO:0007669"/>
    <property type="project" value="UniProtKB-KW"/>
</dbReference>
<organism evidence="5 6">
    <name type="scientific">Herbiconiux daphne</name>
    <dbReference type="NCBI Taxonomy" id="2970914"/>
    <lineage>
        <taxon>Bacteria</taxon>
        <taxon>Bacillati</taxon>
        <taxon>Actinomycetota</taxon>
        <taxon>Actinomycetes</taxon>
        <taxon>Micrococcales</taxon>
        <taxon>Microbacteriaceae</taxon>
        <taxon>Herbiconiux</taxon>
    </lineage>
</organism>
<dbReference type="EMBL" id="JANLCJ010000007">
    <property type="protein sequence ID" value="MCS5735558.1"/>
    <property type="molecule type" value="Genomic_DNA"/>
</dbReference>
<keyword evidence="2" id="KW-0547">Nucleotide-binding</keyword>
<dbReference type="InterPro" id="IPR003439">
    <property type="entry name" value="ABC_transporter-like_ATP-bd"/>
</dbReference>
<accession>A0ABT2H6M0</accession>
<dbReference type="PROSITE" id="PS00211">
    <property type="entry name" value="ABC_TRANSPORTER_1"/>
    <property type="match status" value="1"/>
</dbReference>
<reference evidence="5" key="1">
    <citation type="submission" date="2022-08" db="EMBL/GenBank/DDBJ databases">
        <authorList>
            <person name="Deng Y."/>
            <person name="Han X.-F."/>
            <person name="Zhang Y.-Q."/>
        </authorList>
    </citation>
    <scope>NUCLEOTIDE SEQUENCE</scope>
    <source>
        <strain evidence="5">CPCC 203386</strain>
    </source>
</reference>
<proteinExistence type="predicted"/>
<protein>
    <submittedName>
        <fullName evidence="5">ATP-binding cassette domain-containing protein</fullName>
    </submittedName>
</protein>
<evidence type="ECO:0000256" key="2">
    <source>
        <dbReference type="ARBA" id="ARBA00022741"/>
    </source>
</evidence>
<evidence type="ECO:0000313" key="6">
    <source>
        <dbReference type="Proteomes" id="UP001165586"/>
    </source>
</evidence>
<evidence type="ECO:0000313" key="5">
    <source>
        <dbReference type="EMBL" id="MCS5735558.1"/>
    </source>
</evidence>
<keyword evidence="3 5" id="KW-0067">ATP-binding</keyword>
<dbReference type="RefSeq" id="WP_259540502.1">
    <property type="nucleotide sequence ID" value="NZ_JANLCJ010000007.1"/>
</dbReference>
<dbReference type="InterPro" id="IPR050319">
    <property type="entry name" value="ABC_transp_ATP-bind"/>
</dbReference>
<dbReference type="Pfam" id="PF00005">
    <property type="entry name" value="ABC_tran"/>
    <property type="match status" value="1"/>
</dbReference>
<dbReference type="CDD" id="cd03257">
    <property type="entry name" value="ABC_NikE_OppD_transporters"/>
    <property type="match status" value="1"/>
</dbReference>
<dbReference type="InterPro" id="IPR003593">
    <property type="entry name" value="AAA+_ATPase"/>
</dbReference>
<feature type="domain" description="ABC transporter" evidence="4">
    <location>
        <begin position="3"/>
        <end position="246"/>
    </location>
</feature>
<dbReference type="InterPro" id="IPR027417">
    <property type="entry name" value="P-loop_NTPase"/>
</dbReference>
<dbReference type="Proteomes" id="UP001165586">
    <property type="component" value="Unassembled WGS sequence"/>
</dbReference>
<evidence type="ECO:0000256" key="3">
    <source>
        <dbReference type="ARBA" id="ARBA00022840"/>
    </source>
</evidence>
<name>A0ABT2H6M0_9MICO</name>
<dbReference type="PANTHER" id="PTHR43776">
    <property type="entry name" value="TRANSPORT ATP-BINDING PROTEIN"/>
    <property type="match status" value="1"/>
</dbReference>
<evidence type="ECO:0000259" key="4">
    <source>
        <dbReference type="PROSITE" id="PS50893"/>
    </source>
</evidence>
<dbReference type="Gene3D" id="3.40.50.300">
    <property type="entry name" value="P-loop containing nucleotide triphosphate hydrolases"/>
    <property type="match status" value="1"/>
</dbReference>
<keyword evidence="6" id="KW-1185">Reference proteome</keyword>
<dbReference type="InterPro" id="IPR013563">
    <property type="entry name" value="Oligopep_ABC_C"/>
</dbReference>
<dbReference type="PROSITE" id="PS50893">
    <property type="entry name" value="ABC_TRANSPORTER_2"/>
    <property type="match status" value="1"/>
</dbReference>
<gene>
    <name evidence="5" type="ORF">N1032_17580</name>
</gene>
<evidence type="ECO:0000256" key="1">
    <source>
        <dbReference type="ARBA" id="ARBA00022448"/>
    </source>
</evidence>
<dbReference type="Pfam" id="PF08352">
    <property type="entry name" value="oligo_HPY"/>
    <property type="match status" value="1"/>
</dbReference>
<dbReference type="SMART" id="SM00382">
    <property type="entry name" value="AAA"/>
    <property type="match status" value="1"/>
</dbReference>